<comment type="similarity">
    <text evidence="3">Belongs to the SmpB family.</text>
</comment>
<evidence type="ECO:0000313" key="4">
    <source>
        <dbReference type="EMBL" id="KKT64073.1"/>
    </source>
</evidence>
<dbReference type="InterPro" id="IPR020081">
    <property type="entry name" value="SsrA-bd_prot_CS"/>
</dbReference>
<dbReference type="NCBIfam" id="NF003843">
    <property type="entry name" value="PRK05422.1"/>
    <property type="match status" value="1"/>
</dbReference>
<dbReference type="GO" id="GO:0070929">
    <property type="term" value="P:trans-translation"/>
    <property type="evidence" value="ECO:0007669"/>
    <property type="project" value="UniProtKB-UniRule"/>
</dbReference>
<dbReference type="NCBIfam" id="TIGR00086">
    <property type="entry name" value="smpB"/>
    <property type="match status" value="1"/>
</dbReference>
<dbReference type="InterPro" id="IPR000037">
    <property type="entry name" value="SsrA-bd_prot"/>
</dbReference>
<dbReference type="AlphaFoldDB" id="A0A0G1IYJ9"/>
<evidence type="ECO:0000256" key="3">
    <source>
        <dbReference type="HAMAP-Rule" id="MF_00023"/>
    </source>
</evidence>
<name>A0A0G1IYJ9_9BACT</name>
<dbReference type="GO" id="GO:0005829">
    <property type="term" value="C:cytosol"/>
    <property type="evidence" value="ECO:0007669"/>
    <property type="project" value="TreeGrafter"/>
</dbReference>
<dbReference type="CDD" id="cd09294">
    <property type="entry name" value="SmpB"/>
    <property type="match status" value="1"/>
</dbReference>
<dbReference type="GO" id="GO:0070930">
    <property type="term" value="P:trans-translation-dependent protein tagging"/>
    <property type="evidence" value="ECO:0007669"/>
    <property type="project" value="TreeGrafter"/>
</dbReference>
<dbReference type="EMBL" id="LCIV01000003">
    <property type="protein sequence ID" value="KKT64073.1"/>
    <property type="molecule type" value="Genomic_DNA"/>
</dbReference>
<dbReference type="InterPro" id="IPR023620">
    <property type="entry name" value="SmpB"/>
</dbReference>
<gene>
    <name evidence="3" type="primary">smpB</name>
    <name evidence="4" type="ORF">UW57_C0003G0067</name>
</gene>
<dbReference type="PROSITE" id="PS01317">
    <property type="entry name" value="SSRP"/>
    <property type="match status" value="1"/>
</dbReference>
<accession>A0A0G1IYJ9</accession>
<dbReference type="PANTHER" id="PTHR30308:SF2">
    <property type="entry name" value="SSRA-BINDING PROTEIN"/>
    <property type="match status" value="1"/>
</dbReference>
<keyword evidence="1 3" id="KW-0963">Cytoplasm</keyword>
<organism evidence="4 5">
    <name type="scientific">Candidatus Giovannonibacteria bacterium GW2011_GWA1_44_29</name>
    <dbReference type="NCBI Taxonomy" id="1618646"/>
    <lineage>
        <taxon>Bacteria</taxon>
        <taxon>Candidatus Giovannoniibacteriota</taxon>
    </lineage>
</organism>
<dbReference type="Proteomes" id="UP000034652">
    <property type="component" value="Unassembled WGS sequence"/>
</dbReference>
<dbReference type="STRING" id="1618646.UW57_C0003G0067"/>
<proteinExistence type="inferred from homology"/>
<evidence type="ECO:0000256" key="1">
    <source>
        <dbReference type="ARBA" id="ARBA00022490"/>
    </source>
</evidence>
<dbReference type="GO" id="GO:0003723">
    <property type="term" value="F:RNA binding"/>
    <property type="evidence" value="ECO:0007669"/>
    <property type="project" value="UniProtKB-UniRule"/>
</dbReference>
<comment type="caution">
    <text evidence="4">The sequence shown here is derived from an EMBL/GenBank/DDBJ whole genome shotgun (WGS) entry which is preliminary data.</text>
</comment>
<sequence length="148" mass="17255">MNVFAENRKARFEFEILEAFEAGLELFGFEVKAIKSHKISLEGSYVFPRRGEFYLVGATVAPYQPKNTPKDYDQARERRLLLHKKEIDYLIGKAAAKGLTVLPLKVYTKGSIIKLEIAVARRLKQRDQRVKIMEREDKRKIERTLKEI</sequence>
<keyword evidence="2 3" id="KW-0694">RNA-binding</keyword>
<comment type="subcellular location">
    <subcellularLocation>
        <location evidence="3">Cytoplasm</location>
    </subcellularLocation>
    <text evidence="3">The tmRNA-SmpB complex associates with stalled 70S ribosomes.</text>
</comment>
<comment type="function">
    <text evidence="3">Required for rescue of stalled ribosomes mediated by trans-translation. Binds to transfer-messenger RNA (tmRNA), required for stable association of tmRNA with ribosomes. tmRNA and SmpB together mimic tRNA shape, replacing the anticodon stem-loop with SmpB. tmRNA is encoded by the ssrA gene; the 2 termini fold to resemble tRNA(Ala) and it encodes a 'tag peptide', a short internal open reading frame. During trans-translation Ala-aminoacylated tmRNA acts like a tRNA, entering the A-site of stalled ribosomes, displacing the stalled mRNA. The ribosome then switches to translate the ORF on the tmRNA; the nascent peptide is terminated with the 'tag peptide' encoded by the tmRNA and targeted for degradation. The ribosome is freed to recommence translation, which seems to be the essential function of trans-translation.</text>
</comment>
<reference evidence="4 5" key="1">
    <citation type="journal article" date="2015" name="Nature">
        <title>rRNA introns, odd ribosomes, and small enigmatic genomes across a large radiation of phyla.</title>
        <authorList>
            <person name="Brown C.T."/>
            <person name="Hug L.A."/>
            <person name="Thomas B.C."/>
            <person name="Sharon I."/>
            <person name="Castelle C.J."/>
            <person name="Singh A."/>
            <person name="Wilkins M.J."/>
            <person name="Williams K.H."/>
            <person name="Banfield J.F."/>
        </authorList>
    </citation>
    <scope>NUCLEOTIDE SEQUENCE [LARGE SCALE GENOMIC DNA]</scope>
</reference>
<dbReference type="HAMAP" id="MF_00023">
    <property type="entry name" value="SmpB"/>
    <property type="match status" value="1"/>
</dbReference>
<protein>
    <recommendedName>
        <fullName evidence="3">SsrA-binding protein</fullName>
    </recommendedName>
    <alternativeName>
        <fullName evidence="3">Small protein B</fullName>
    </alternativeName>
</protein>
<dbReference type="Pfam" id="PF01668">
    <property type="entry name" value="SmpB"/>
    <property type="match status" value="1"/>
</dbReference>
<dbReference type="PANTHER" id="PTHR30308">
    <property type="entry name" value="TMRNA-BINDING COMPONENT OF TRANS-TRANSLATION TAGGING COMPLEX"/>
    <property type="match status" value="1"/>
</dbReference>
<dbReference type="PATRIC" id="fig|1618646.3.peg.304"/>
<dbReference type="SUPFAM" id="SSF74982">
    <property type="entry name" value="Small protein B (SmpB)"/>
    <property type="match status" value="1"/>
</dbReference>
<evidence type="ECO:0000313" key="5">
    <source>
        <dbReference type="Proteomes" id="UP000034652"/>
    </source>
</evidence>
<dbReference type="Gene3D" id="2.40.280.10">
    <property type="match status" value="1"/>
</dbReference>
<evidence type="ECO:0000256" key="2">
    <source>
        <dbReference type="ARBA" id="ARBA00022884"/>
    </source>
</evidence>